<dbReference type="Proteomes" id="UP000807716">
    <property type="component" value="Unassembled WGS sequence"/>
</dbReference>
<evidence type="ECO:0000313" key="3">
    <source>
        <dbReference type="Proteomes" id="UP000807716"/>
    </source>
</evidence>
<name>A0A9P6UBZ9_9FUNG</name>
<feature type="compositionally biased region" description="Polar residues" evidence="1">
    <location>
        <begin position="67"/>
        <end position="85"/>
    </location>
</feature>
<accession>A0A9P6UBZ9</accession>
<feature type="compositionally biased region" description="Polar residues" evidence="1">
    <location>
        <begin position="49"/>
        <end position="60"/>
    </location>
</feature>
<comment type="caution">
    <text evidence="2">The sequence shown here is derived from an EMBL/GenBank/DDBJ whole genome shotgun (WGS) entry which is preliminary data.</text>
</comment>
<sequence length="418" mass="46447">MQHHHNHILIDSPVHLVIGPPPNDPETFWPSSLLPQLDEDVDEDGDSSHCGNTSEDSSTGGEDDPESPTTDTGNTGGNESYQQPTRPALHDTESPRHRPRRHHHRHRYHSLSHPWIWGIIERRSMRQDNDEALPSSSSMRNAANDWIRRISHFTFVAKPKALGVWPPSRPKPHGCLPPSLYYSLLLTAYGTHETAQDRNDGSGQVGTERDGYVVLKRWIVPFVHRLGDGHDDAGGLTTRLTSSEFNSSTGNGSEKVDLGHQFYYGQDETESIDDQVNDEDDGGAFIAQKWGALKAVATGDKLEAATPTMTATARDQKEANNDIPLYLIINTLLAEDSAATQIQTNFLEPVTQTKQASLPGFQEYWIETLHEHGLRAGLQAVQGQSAVQQQEQQSESFDFSRSPFCYCSADIQVLLPCE</sequence>
<feature type="region of interest" description="Disordered" evidence="1">
    <location>
        <begin position="14"/>
        <end position="106"/>
    </location>
</feature>
<evidence type="ECO:0000256" key="1">
    <source>
        <dbReference type="SAM" id="MobiDB-lite"/>
    </source>
</evidence>
<organism evidence="2 3">
    <name type="scientific">Actinomortierella ambigua</name>
    <dbReference type="NCBI Taxonomy" id="1343610"/>
    <lineage>
        <taxon>Eukaryota</taxon>
        <taxon>Fungi</taxon>
        <taxon>Fungi incertae sedis</taxon>
        <taxon>Mucoromycota</taxon>
        <taxon>Mortierellomycotina</taxon>
        <taxon>Mortierellomycetes</taxon>
        <taxon>Mortierellales</taxon>
        <taxon>Mortierellaceae</taxon>
        <taxon>Actinomortierella</taxon>
    </lineage>
</organism>
<evidence type="ECO:0000313" key="2">
    <source>
        <dbReference type="EMBL" id="KAG0268498.1"/>
    </source>
</evidence>
<feature type="compositionally biased region" description="Basic residues" evidence="1">
    <location>
        <begin position="97"/>
        <end position="106"/>
    </location>
</feature>
<proteinExistence type="predicted"/>
<keyword evidence="3" id="KW-1185">Reference proteome</keyword>
<dbReference type="OrthoDB" id="2423314at2759"/>
<gene>
    <name evidence="2" type="ORF">DFQ27_006563</name>
</gene>
<reference evidence="2" key="1">
    <citation type="journal article" date="2020" name="Fungal Divers.">
        <title>Resolving the Mortierellaceae phylogeny through synthesis of multi-gene phylogenetics and phylogenomics.</title>
        <authorList>
            <person name="Vandepol N."/>
            <person name="Liber J."/>
            <person name="Desiro A."/>
            <person name="Na H."/>
            <person name="Kennedy M."/>
            <person name="Barry K."/>
            <person name="Grigoriev I.V."/>
            <person name="Miller A.N."/>
            <person name="O'Donnell K."/>
            <person name="Stajich J.E."/>
            <person name="Bonito G."/>
        </authorList>
    </citation>
    <scope>NUCLEOTIDE SEQUENCE</scope>
    <source>
        <strain evidence="2">BC1065</strain>
    </source>
</reference>
<dbReference type="AlphaFoldDB" id="A0A9P6UBZ9"/>
<dbReference type="EMBL" id="JAAAJB010000049">
    <property type="protein sequence ID" value="KAG0268498.1"/>
    <property type="molecule type" value="Genomic_DNA"/>
</dbReference>
<protein>
    <submittedName>
        <fullName evidence="2">Uncharacterized protein</fullName>
    </submittedName>
</protein>